<dbReference type="PRINTS" id="PR00344">
    <property type="entry name" value="BCTRLSENSOR"/>
</dbReference>
<dbReference type="Gene3D" id="2.130.10.10">
    <property type="entry name" value="YVTN repeat-like/Quinoprotein amine dehydrogenase"/>
    <property type="match status" value="2"/>
</dbReference>
<keyword evidence="13" id="KW-1185">Reference proteome</keyword>
<sequence>MGVAQESTTDFEITAFKLPVETTTSDILEDNYGFVWIASTNGLWRYDGGNFKNYIKNENEETSITDNNISCLYEDKAGVLWIGTYGGGLLKYDREYDRFQRFIHDDADSSSLSFNEIRVIFETTDKQFYIGTDGGGLNRMDRTKGTFETFEHVATDSLSISHNNVLALEEGPTGNLYVGTWIGLNVFNPKTEKFKRLSQTSSGAAHYYPNLEYYNNLFISNTELYYLDSSNEFHEIDFELQRANHIKKDYEGNCWLVGGDQIVIIDSDSKVIHRITLNQKFTDNGLNLNSIFHNKGTKDSWVLDRTGNFFHLKESPIIFKSYLGPDNDAQIFKTDSEYWVFDQGVIEIYNKKNKELTKTLGGFVGRTHMTAANSQHVWVLDEDYIYQFSPSGTQLQKSPRKSGQIFDALETSDGQIWTGEVLGARIYNPKTKETTYFDCDPNVPHGIGYFHRGNIVFEDSKNRIWIGTDGDGLKRYLPETQEFLHYRHEIGNTKTVNNNFINVIFEDKGHTLWVGTNSGLCSFNETTNAFTQYDHDILKDKIINAIQQDDDGNLWIGTPNGLIKFDYLNDEVRILNEQDGLLSHKMGLSSIVLDNGHLVFSTDSGLMAFDPRKVEPNEKTPTVYISKLWVNNEIVQPNSTYIQRSIEVEDQLNLKYTDRKIELEFQAIQYVNTQRCQYAYKLEGFDTSWTIANSTKATYTNLPSGDYTFLLKASNEDGVWNDEITQLKVVVKPPFWELFWVQLLFACVLILFLWTIIRSIIKRERTKNKFELEKQRVYQFEELAQMKLRFFTNISHELRTPLTLITSPLDKYARQGAMPDSKVLRMMHRNSNRLLELVNQILDFRKLENNQELKVKQQNDLSVCTDIQTAYAYWSKEKGIKFNCALPSVNHTVYFDADILEKIVTNLISNAFKFTPKNGRIELKASYLNIVVDAQGKVSRGDLKIEVVDSGSGIPKKYQEKVFERFYQLDETPNKGYSSGIGLSLISELVKLHKGNIQLKSEEEKGSHFTVCIPIGYEDYETSVIHSGKLCENNENGNTVVLIIEDNEDIRSYLCSELEDDYTVLQANNGKEGFRMALENIPDIVISDIMMPQSDGIQVSNQLKANELTAHIPLIFLTAKTGLENKLKGLETGAEDYIQKPFNISEIKLKIQNRLESRRHLVKKYQKEALGTETASIDKYLVKINGIIDQQIDNPEFSIDFLCEELFIGRSQLYRKIQALTGKTIIEYINTYKLSKAMQLLKDGELSIKEIAFKVGYNDNRYFSRIFKKEFGHPPSSYQSKSRK</sequence>
<evidence type="ECO:0000313" key="13">
    <source>
        <dbReference type="Proteomes" id="UP000199440"/>
    </source>
</evidence>
<dbReference type="Gene3D" id="3.40.50.2300">
    <property type="match status" value="1"/>
</dbReference>
<dbReference type="RefSeq" id="WP_176801426.1">
    <property type="nucleotide sequence ID" value="NZ_FNGV01000010.1"/>
</dbReference>
<dbReference type="PROSITE" id="PS50109">
    <property type="entry name" value="HIS_KIN"/>
    <property type="match status" value="1"/>
</dbReference>
<feature type="modified residue" description="4-aspartylphosphate" evidence="7">
    <location>
        <position position="1088"/>
    </location>
</feature>
<evidence type="ECO:0000259" key="10">
    <source>
        <dbReference type="PROSITE" id="PS50109"/>
    </source>
</evidence>
<dbReference type="InterPro" id="IPR001789">
    <property type="entry name" value="Sig_transdc_resp-reg_receiver"/>
</dbReference>
<dbReference type="EC" id="2.7.13.3" evidence="2"/>
<evidence type="ECO:0000256" key="1">
    <source>
        <dbReference type="ARBA" id="ARBA00000085"/>
    </source>
</evidence>
<dbReference type="InterPro" id="IPR011110">
    <property type="entry name" value="Reg_prop"/>
</dbReference>
<dbReference type="SMART" id="SM00342">
    <property type="entry name" value="HTH_ARAC"/>
    <property type="match status" value="1"/>
</dbReference>
<dbReference type="SUPFAM" id="SSF52172">
    <property type="entry name" value="CheY-like"/>
    <property type="match status" value="1"/>
</dbReference>
<dbReference type="Gene3D" id="1.10.10.60">
    <property type="entry name" value="Homeodomain-like"/>
    <property type="match status" value="1"/>
</dbReference>
<dbReference type="InterPro" id="IPR004358">
    <property type="entry name" value="Sig_transdc_His_kin-like_C"/>
</dbReference>
<dbReference type="Pfam" id="PF00512">
    <property type="entry name" value="HisKA"/>
    <property type="match status" value="1"/>
</dbReference>
<dbReference type="GO" id="GO:0000155">
    <property type="term" value="F:phosphorelay sensor kinase activity"/>
    <property type="evidence" value="ECO:0007669"/>
    <property type="project" value="InterPro"/>
</dbReference>
<name>A0A1G9TYQ7_9FLAO</name>
<dbReference type="InterPro" id="IPR036097">
    <property type="entry name" value="HisK_dim/P_sf"/>
</dbReference>
<dbReference type="SMART" id="SM00448">
    <property type="entry name" value="REC"/>
    <property type="match status" value="1"/>
</dbReference>
<dbReference type="PROSITE" id="PS00041">
    <property type="entry name" value="HTH_ARAC_FAMILY_1"/>
    <property type="match status" value="1"/>
</dbReference>
<dbReference type="SMART" id="SM00388">
    <property type="entry name" value="HisKA"/>
    <property type="match status" value="1"/>
</dbReference>
<evidence type="ECO:0000256" key="6">
    <source>
        <dbReference type="ARBA" id="ARBA00023163"/>
    </source>
</evidence>
<dbReference type="EMBL" id="FNGV01000010">
    <property type="protein sequence ID" value="SDM52385.1"/>
    <property type="molecule type" value="Genomic_DNA"/>
</dbReference>
<feature type="transmembrane region" description="Helical" evidence="8">
    <location>
        <begin position="738"/>
        <end position="757"/>
    </location>
</feature>
<dbReference type="GO" id="GO:0043565">
    <property type="term" value="F:sequence-specific DNA binding"/>
    <property type="evidence" value="ECO:0007669"/>
    <property type="project" value="InterPro"/>
</dbReference>
<evidence type="ECO:0000256" key="5">
    <source>
        <dbReference type="ARBA" id="ARBA00023125"/>
    </source>
</evidence>
<accession>A0A1G9TYQ7</accession>
<evidence type="ECO:0000256" key="7">
    <source>
        <dbReference type="PROSITE-ProRule" id="PRU00169"/>
    </source>
</evidence>
<keyword evidence="6" id="KW-0804">Transcription</keyword>
<dbReference type="Pfam" id="PF02518">
    <property type="entry name" value="HATPase_c"/>
    <property type="match status" value="1"/>
</dbReference>
<dbReference type="Proteomes" id="UP000199440">
    <property type="component" value="Unassembled WGS sequence"/>
</dbReference>
<dbReference type="FunFam" id="2.60.40.10:FF:000791">
    <property type="entry name" value="Two-component system sensor histidine kinase/response regulator"/>
    <property type="match status" value="1"/>
</dbReference>
<dbReference type="PANTHER" id="PTHR43547:SF2">
    <property type="entry name" value="HYBRID SIGNAL TRANSDUCTION HISTIDINE KINASE C"/>
    <property type="match status" value="1"/>
</dbReference>
<dbReference type="InterPro" id="IPR003661">
    <property type="entry name" value="HisK_dim/P_dom"/>
</dbReference>
<keyword evidence="3 7" id="KW-0597">Phosphoprotein</keyword>
<dbReference type="Gene3D" id="3.30.565.10">
    <property type="entry name" value="Histidine kinase-like ATPase, C-terminal domain"/>
    <property type="match status" value="1"/>
</dbReference>
<dbReference type="SMART" id="SM00387">
    <property type="entry name" value="HATPase_c"/>
    <property type="match status" value="1"/>
</dbReference>
<protein>
    <recommendedName>
        <fullName evidence="2">histidine kinase</fullName>
        <ecNumber evidence="2">2.7.13.3</ecNumber>
    </recommendedName>
</protein>
<dbReference type="Gene3D" id="1.10.287.130">
    <property type="match status" value="1"/>
</dbReference>
<dbReference type="FunFam" id="1.10.287.130:FF:000045">
    <property type="entry name" value="Two-component system sensor histidine kinase/response regulator"/>
    <property type="match status" value="1"/>
</dbReference>
<organism evidence="12 13">
    <name type="scientific">Kriegella aquimaris</name>
    <dbReference type="NCBI Taxonomy" id="192904"/>
    <lineage>
        <taxon>Bacteria</taxon>
        <taxon>Pseudomonadati</taxon>
        <taxon>Bacteroidota</taxon>
        <taxon>Flavobacteriia</taxon>
        <taxon>Flavobacteriales</taxon>
        <taxon>Flavobacteriaceae</taxon>
        <taxon>Kriegella</taxon>
    </lineage>
</organism>
<dbReference type="InterPro" id="IPR015943">
    <property type="entry name" value="WD40/YVTN_repeat-like_dom_sf"/>
</dbReference>
<dbReference type="SUPFAM" id="SSF46689">
    <property type="entry name" value="Homeodomain-like"/>
    <property type="match status" value="1"/>
</dbReference>
<proteinExistence type="predicted"/>
<reference evidence="12 13" key="1">
    <citation type="submission" date="2016-10" db="EMBL/GenBank/DDBJ databases">
        <authorList>
            <person name="de Groot N.N."/>
        </authorList>
    </citation>
    <scope>NUCLEOTIDE SEQUENCE [LARGE SCALE GENOMIC DNA]</scope>
    <source>
        <strain evidence="12 13">DSM 19886</strain>
    </source>
</reference>
<dbReference type="Gene3D" id="2.60.40.10">
    <property type="entry name" value="Immunoglobulins"/>
    <property type="match status" value="1"/>
</dbReference>
<dbReference type="Pfam" id="PF00072">
    <property type="entry name" value="Response_reg"/>
    <property type="match status" value="1"/>
</dbReference>
<keyword evidence="8" id="KW-1133">Transmembrane helix</keyword>
<dbReference type="InterPro" id="IPR011006">
    <property type="entry name" value="CheY-like_superfamily"/>
</dbReference>
<dbReference type="InterPro" id="IPR003594">
    <property type="entry name" value="HATPase_dom"/>
</dbReference>
<dbReference type="InterPro" id="IPR011123">
    <property type="entry name" value="Y_Y_Y"/>
</dbReference>
<dbReference type="PROSITE" id="PS01124">
    <property type="entry name" value="HTH_ARAC_FAMILY_2"/>
    <property type="match status" value="1"/>
</dbReference>
<comment type="catalytic activity">
    <reaction evidence="1">
        <text>ATP + protein L-histidine = ADP + protein N-phospho-L-histidine.</text>
        <dbReference type="EC" id="2.7.13.3"/>
    </reaction>
</comment>
<evidence type="ECO:0000256" key="4">
    <source>
        <dbReference type="ARBA" id="ARBA00023015"/>
    </source>
</evidence>
<dbReference type="SUPFAM" id="SSF47384">
    <property type="entry name" value="Homodimeric domain of signal transducing histidine kinase"/>
    <property type="match status" value="1"/>
</dbReference>
<dbReference type="Pfam" id="PF07495">
    <property type="entry name" value="Y_Y_Y"/>
    <property type="match status" value="1"/>
</dbReference>
<keyword evidence="8" id="KW-0812">Transmembrane</keyword>
<dbReference type="InterPro" id="IPR036890">
    <property type="entry name" value="HATPase_C_sf"/>
</dbReference>
<dbReference type="SUPFAM" id="SSF63829">
    <property type="entry name" value="Calcium-dependent phosphotriesterase"/>
    <property type="match status" value="3"/>
</dbReference>
<dbReference type="CDD" id="cd00082">
    <property type="entry name" value="HisKA"/>
    <property type="match status" value="1"/>
</dbReference>
<dbReference type="InterPro" id="IPR005467">
    <property type="entry name" value="His_kinase_dom"/>
</dbReference>
<evidence type="ECO:0000313" key="12">
    <source>
        <dbReference type="EMBL" id="SDM52385.1"/>
    </source>
</evidence>
<feature type="domain" description="Histidine kinase" evidence="10">
    <location>
        <begin position="793"/>
        <end position="1017"/>
    </location>
</feature>
<gene>
    <name evidence="12" type="ORF">SAMN04488514_11029</name>
</gene>
<keyword evidence="12" id="KW-0808">Transferase</keyword>
<evidence type="ECO:0000256" key="8">
    <source>
        <dbReference type="SAM" id="Phobius"/>
    </source>
</evidence>
<dbReference type="STRING" id="192904.SAMN04488514_11029"/>
<evidence type="ECO:0000259" key="9">
    <source>
        <dbReference type="PROSITE" id="PS01124"/>
    </source>
</evidence>
<dbReference type="PANTHER" id="PTHR43547">
    <property type="entry name" value="TWO-COMPONENT HISTIDINE KINASE"/>
    <property type="match status" value="1"/>
</dbReference>
<dbReference type="Pfam" id="PF12833">
    <property type="entry name" value="HTH_18"/>
    <property type="match status" value="1"/>
</dbReference>
<keyword evidence="5" id="KW-0238">DNA-binding</keyword>
<feature type="domain" description="Response regulatory" evidence="11">
    <location>
        <begin position="1040"/>
        <end position="1155"/>
    </location>
</feature>
<dbReference type="PROSITE" id="PS50110">
    <property type="entry name" value="RESPONSE_REGULATORY"/>
    <property type="match status" value="1"/>
</dbReference>
<evidence type="ECO:0000259" key="11">
    <source>
        <dbReference type="PROSITE" id="PS50110"/>
    </source>
</evidence>
<keyword evidence="12" id="KW-0418">Kinase</keyword>
<dbReference type="InterPro" id="IPR018060">
    <property type="entry name" value="HTH_AraC"/>
</dbReference>
<dbReference type="InterPro" id="IPR013783">
    <property type="entry name" value="Ig-like_fold"/>
</dbReference>
<dbReference type="SUPFAM" id="SSF55874">
    <property type="entry name" value="ATPase domain of HSP90 chaperone/DNA topoisomerase II/histidine kinase"/>
    <property type="match status" value="1"/>
</dbReference>
<dbReference type="CDD" id="cd00075">
    <property type="entry name" value="HATPase"/>
    <property type="match status" value="1"/>
</dbReference>
<dbReference type="GO" id="GO:0003700">
    <property type="term" value="F:DNA-binding transcription factor activity"/>
    <property type="evidence" value="ECO:0007669"/>
    <property type="project" value="InterPro"/>
</dbReference>
<keyword evidence="4" id="KW-0805">Transcription regulation</keyword>
<evidence type="ECO:0000256" key="3">
    <source>
        <dbReference type="ARBA" id="ARBA00022553"/>
    </source>
</evidence>
<keyword evidence="8" id="KW-0472">Membrane</keyword>
<dbReference type="Pfam" id="PF07494">
    <property type="entry name" value="Reg_prop"/>
    <property type="match status" value="3"/>
</dbReference>
<dbReference type="InterPro" id="IPR009057">
    <property type="entry name" value="Homeodomain-like_sf"/>
</dbReference>
<evidence type="ECO:0000256" key="2">
    <source>
        <dbReference type="ARBA" id="ARBA00012438"/>
    </source>
</evidence>
<feature type="domain" description="HTH araC/xylS-type" evidence="9">
    <location>
        <begin position="1182"/>
        <end position="1281"/>
    </location>
</feature>
<dbReference type="CDD" id="cd17574">
    <property type="entry name" value="REC_OmpR"/>
    <property type="match status" value="1"/>
</dbReference>
<dbReference type="InterPro" id="IPR018062">
    <property type="entry name" value="HTH_AraC-typ_CS"/>
</dbReference>